<evidence type="ECO:0008006" key="5">
    <source>
        <dbReference type="Google" id="ProtNLM"/>
    </source>
</evidence>
<protein>
    <recommendedName>
        <fullName evidence="5">PEP-CTERM sorting domain-containing protein</fullName>
    </recommendedName>
</protein>
<keyword evidence="4" id="KW-1185">Reference proteome</keyword>
<name>A0AAV5NWX7_9VIBR</name>
<keyword evidence="2" id="KW-0472">Membrane</keyword>
<evidence type="ECO:0000256" key="2">
    <source>
        <dbReference type="SAM" id="Phobius"/>
    </source>
</evidence>
<dbReference type="Proteomes" id="UP001156690">
    <property type="component" value="Unassembled WGS sequence"/>
</dbReference>
<evidence type="ECO:0000256" key="1">
    <source>
        <dbReference type="SAM" id="MobiDB-lite"/>
    </source>
</evidence>
<organism evidence="3 4">
    <name type="scientific">Vibrio penaeicida</name>
    <dbReference type="NCBI Taxonomy" id="104609"/>
    <lineage>
        <taxon>Bacteria</taxon>
        <taxon>Pseudomonadati</taxon>
        <taxon>Pseudomonadota</taxon>
        <taxon>Gammaproteobacteria</taxon>
        <taxon>Vibrionales</taxon>
        <taxon>Vibrionaceae</taxon>
        <taxon>Vibrio</taxon>
    </lineage>
</organism>
<feature type="region of interest" description="Disordered" evidence="1">
    <location>
        <begin position="1"/>
        <end position="25"/>
    </location>
</feature>
<feature type="transmembrane region" description="Helical" evidence="2">
    <location>
        <begin position="65"/>
        <end position="83"/>
    </location>
</feature>
<dbReference type="AlphaFoldDB" id="A0AAV5NWX7"/>
<feature type="compositionally biased region" description="Low complexity" evidence="1">
    <location>
        <begin position="1"/>
        <end position="19"/>
    </location>
</feature>
<comment type="caution">
    <text evidence="3">The sequence shown here is derived from an EMBL/GenBank/DDBJ whole genome shotgun (WGS) entry which is preliminary data.</text>
</comment>
<evidence type="ECO:0000313" key="3">
    <source>
        <dbReference type="EMBL" id="GLQ74768.1"/>
    </source>
</evidence>
<proteinExistence type="predicted"/>
<gene>
    <name evidence="3" type="ORF">GCM10007932_41300</name>
</gene>
<evidence type="ECO:0000313" key="4">
    <source>
        <dbReference type="Proteomes" id="UP001156690"/>
    </source>
</evidence>
<accession>A0AAV5NWX7</accession>
<dbReference type="EMBL" id="BSNX01000063">
    <property type="protein sequence ID" value="GLQ74768.1"/>
    <property type="molecule type" value="Genomic_DNA"/>
</dbReference>
<keyword evidence="2" id="KW-0812">Transmembrane</keyword>
<dbReference type="RefSeq" id="WP_101113693.1">
    <property type="nucleotide sequence ID" value="NZ_AP025144.1"/>
</dbReference>
<reference evidence="4" key="1">
    <citation type="journal article" date="2019" name="Int. J. Syst. Evol. Microbiol.">
        <title>The Global Catalogue of Microorganisms (GCM) 10K type strain sequencing project: providing services to taxonomists for standard genome sequencing and annotation.</title>
        <authorList>
            <consortium name="The Broad Institute Genomics Platform"/>
            <consortium name="The Broad Institute Genome Sequencing Center for Infectious Disease"/>
            <person name="Wu L."/>
            <person name="Ma J."/>
        </authorList>
    </citation>
    <scope>NUCLEOTIDE SEQUENCE [LARGE SCALE GENOMIC DNA]</scope>
    <source>
        <strain evidence="4">NBRC 15640</strain>
    </source>
</reference>
<keyword evidence="2" id="KW-1133">Transmembrane helix</keyword>
<feature type="transmembrane region" description="Helical" evidence="2">
    <location>
        <begin position="31"/>
        <end position="53"/>
    </location>
</feature>
<sequence>MPTSISEKSSDASQKSSGSHPVPITAGSRKYLVLSIASFVLYLSNILVGWASIRHDFPIPPLDVVPEALLLAAGAAFGVIFILQQEKQTT</sequence>